<protein>
    <submittedName>
        <fullName evidence="2">Uncharacterized protein</fullName>
    </submittedName>
</protein>
<proteinExistence type="predicted"/>
<dbReference type="Proteomes" id="UP000197058">
    <property type="component" value="Chromosome"/>
</dbReference>
<accession>A0AAI8GU81</accession>
<organism evidence="2 3">
    <name type="scientific">Mammaliicoccus sciuri</name>
    <name type="common">Staphylococcus sciuri</name>
    <dbReference type="NCBI Taxonomy" id="1296"/>
    <lineage>
        <taxon>Bacteria</taxon>
        <taxon>Bacillati</taxon>
        <taxon>Bacillota</taxon>
        <taxon>Bacilli</taxon>
        <taxon>Bacillales</taxon>
        <taxon>Staphylococcaceae</taxon>
        <taxon>Mammaliicoccus</taxon>
    </lineage>
</organism>
<dbReference type="EMBL" id="CP022046">
    <property type="protein sequence ID" value="ASE34810.1"/>
    <property type="molecule type" value="Genomic_DNA"/>
</dbReference>
<evidence type="ECO:0000256" key="1">
    <source>
        <dbReference type="SAM" id="SignalP"/>
    </source>
</evidence>
<feature type="signal peptide" evidence="1">
    <location>
        <begin position="1"/>
        <end position="21"/>
    </location>
</feature>
<reference evidence="3" key="1">
    <citation type="submission" date="2017-06" db="EMBL/GenBank/DDBJ databases">
        <title>FDA dAtabase for Regulatory Grade micrObial Sequences (FDA-ARGOS): Supporting development and validation of Infectious Disease Dx tests.</title>
        <authorList>
            <person name="Goldberg B."/>
            <person name="Campos J."/>
            <person name="Tallon L."/>
            <person name="Sadzewicz L."/>
            <person name="Sengamalay N."/>
            <person name="Ott S."/>
            <person name="Godinez A."/>
            <person name="Nagaraj S."/>
            <person name="Vavikolanu K."/>
            <person name="Nadendla S."/>
            <person name="George J."/>
            <person name="Geyer C."/>
            <person name="Sichtig H."/>
        </authorList>
    </citation>
    <scope>NUCLEOTIDE SEQUENCE [LARGE SCALE GENOMIC DNA]</scope>
    <source>
        <strain evidence="3">FDAARGOS_285</strain>
    </source>
</reference>
<gene>
    <name evidence="2" type="ORF">CEP64_09460</name>
</gene>
<feature type="chain" id="PRO_5042554015" evidence="1">
    <location>
        <begin position="22"/>
        <end position="114"/>
    </location>
</feature>
<keyword evidence="1" id="KW-0732">Signal</keyword>
<sequence length="114" mass="12640">MKKLCLSIVATSVLLSTLSTGLHSAKAQVTPIEEKTYIQGNKISSQNINDGTTYYVKEEFTGDYSVETKIYKNNTSTANSQKDIVLMAKKKAKSYNQEKHGVVVIKLKNLLSVH</sequence>
<name>A0AAI8GU81_MAMSC</name>
<dbReference type="KEGG" id="sscu:CEP64_09460"/>
<dbReference type="AlphaFoldDB" id="A0AAI8GU81"/>
<evidence type="ECO:0000313" key="2">
    <source>
        <dbReference type="EMBL" id="ASE34810.1"/>
    </source>
</evidence>
<dbReference type="RefSeq" id="WP_058591597.1">
    <property type="nucleotide sequence ID" value="NZ_CP022046.2"/>
</dbReference>
<evidence type="ECO:0000313" key="3">
    <source>
        <dbReference type="Proteomes" id="UP000197058"/>
    </source>
</evidence>